<keyword evidence="2" id="KW-0235">DNA replication</keyword>
<protein>
    <recommendedName>
        <fullName evidence="1">DNA-directed DNA polymerase</fullName>
        <ecNumber evidence="1">2.7.7.7</ecNumber>
    </recommendedName>
</protein>
<keyword evidence="7" id="KW-1185">Reference proteome</keyword>
<name>A0A6I2EYY4_9MICO</name>
<sequence>MAASSQRRPTWMPRASPDAATTASAAPGPDPGVGGVGHDGGVRIVLGAAGAGRVAVVPVPDAPVPAGEQTVIEPLAVVPFAELPRVVRELESSRPRWVWDDTRVRYPQLVAVGVIVERVHDLRLVGAILEHSTLTEAARSGLPARPAWLAPGPAENAVGASASPAGVLPDAPGHAGAGGAPTLFDLVPPADASTDGPERPDVRDRRERSAGAGAVHADVALDDPVRATAGAGRAALAPVAEVLAELARQDALVAESAAPAKLRLLAAAESAGALIGVEMQAAGLPWSVDVHERVLEAELGPRPSPGAKPARMAAIAAEVRAALEAPALNLDSQVDLLRALRNAGLDVASTGKWELQELEHPAIPPLLAYKKLARLLSANGWAWLEEWVADGRFRAEYVPGGTATGRWATSGGGALQLPKQVRRAVVADPGWCLVVADAAQLDPRVLAGLSGDAAMAAAGRGRDLYSGLVESGVVADRAQAKVAILGAMYGATSGDSGRLVPRLARAYPRAMALVDRAAADGERGRRVTTLLGRSSPLPPATWWQGQARAADPEATGVDERRARSSAREWGRFTRNFVVQGSSAEWALCWMAALRARLAALGAQAPAERPAAASGVAFARMPHLVYFLHDELIVHTPAEHAERVAQAVRETAVEAGRLLFGGFPVEFPLGLRVVGSYADVE</sequence>
<feature type="region of interest" description="Disordered" evidence="4">
    <location>
        <begin position="1"/>
        <end position="37"/>
    </location>
</feature>
<evidence type="ECO:0000256" key="1">
    <source>
        <dbReference type="ARBA" id="ARBA00012417"/>
    </source>
</evidence>
<comment type="caution">
    <text evidence="6">The sequence shown here is derived from an EMBL/GenBank/DDBJ whole genome shotgun (WGS) entry which is preliminary data.</text>
</comment>
<comment type="catalytic activity">
    <reaction evidence="3">
        <text>DNA(n) + a 2'-deoxyribonucleoside 5'-triphosphate = DNA(n+1) + diphosphate</text>
        <dbReference type="Rhea" id="RHEA:22508"/>
        <dbReference type="Rhea" id="RHEA-COMP:17339"/>
        <dbReference type="Rhea" id="RHEA-COMP:17340"/>
        <dbReference type="ChEBI" id="CHEBI:33019"/>
        <dbReference type="ChEBI" id="CHEBI:61560"/>
        <dbReference type="ChEBI" id="CHEBI:173112"/>
        <dbReference type="EC" id="2.7.7.7"/>
    </reaction>
</comment>
<dbReference type="GO" id="GO:0004527">
    <property type="term" value="F:exonuclease activity"/>
    <property type="evidence" value="ECO:0007669"/>
    <property type="project" value="UniProtKB-KW"/>
</dbReference>
<dbReference type="NCBIfam" id="NF011538">
    <property type="entry name" value="PRK14975.1-1"/>
    <property type="match status" value="1"/>
</dbReference>
<evidence type="ECO:0000259" key="5">
    <source>
        <dbReference type="SMART" id="SM00482"/>
    </source>
</evidence>
<feature type="domain" description="DNA-directed DNA polymerase family A palm" evidence="5">
    <location>
        <begin position="418"/>
        <end position="639"/>
    </location>
</feature>
<evidence type="ECO:0000256" key="3">
    <source>
        <dbReference type="ARBA" id="ARBA00049244"/>
    </source>
</evidence>
<dbReference type="CDD" id="cd06444">
    <property type="entry name" value="DNA_pol_A"/>
    <property type="match status" value="1"/>
</dbReference>
<reference evidence="6 7" key="1">
    <citation type="submission" date="2019-10" db="EMBL/GenBank/DDBJ databases">
        <authorList>
            <person name="Nie G."/>
            <person name="Ming H."/>
            <person name="Yi B."/>
        </authorList>
    </citation>
    <scope>NUCLEOTIDE SEQUENCE [LARGE SCALE GENOMIC DNA]</scope>
    <source>
        <strain evidence="6 7">CFH 90414</strain>
    </source>
</reference>
<accession>A0A6I2EYY4</accession>
<dbReference type="GO" id="GO:0003887">
    <property type="term" value="F:DNA-directed DNA polymerase activity"/>
    <property type="evidence" value="ECO:0007669"/>
    <property type="project" value="UniProtKB-EC"/>
</dbReference>
<evidence type="ECO:0000256" key="2">
    <source>
        <dbReference type="ARBA" id="ARBA00022705"/>
    </source>
</evidence>
<evidence type="ECO:0000256" key="4">
    <source>
        <dbReference type="SAM" id="MobiDB-lite"/>
    </source>
</evidence>
<keyword evidence="6" id="KW-0269">Exonuclease</keyword>
<feature type="compositionally biased region" description="Basic and acidic residues" evidence="4">
    <location>
        <begin position="196"/>
        <end position="209"/>
    </location>
</feature>
<keyword evidence="6" id="KW-0540">Nuclease</keyword>
<proteinExistence type="predicted"/>
<dbReference type="PANTHER" id="PTHR10133:SF27">
    <property type="entry name" value="DNA POLYMERASE NU"/>
    <property type="match status" value="1"/>
</dbReference>
<feature type="compositionally biased region" description="Low complexity" evidence="4">
    <location>
        <begin position="15"/>
        <end position="27"/>
    </location>
</feature>
<keyword evidence="6" id="KW-0378">Hydrolase</keyword>
<evidence type="ECO:0000313" key="7">
    <source>
        <dbReference type="Proteomes" id="UP000431080"/>
    </source>
</evidence>
<dbReference type="Pfam" id="PF00476">
    <property type="entry name" value="DNA_pol_A"/>
    <property type="match status" value="1"/>
</dbReference>
<dbReference type="SUPFAM" id="SSF56672">
    <property type="entry name" value="DNA/RNA polymerases"/>
    <property type="match status" value="1"/>
</dbReference>
<dbReference type="SMART" id="SM00482">
    <property type="entry name" value="POLAc"/>
    <property type="match status" value="1"/>
</dbReference>
<dbReference type="InterPro" id="IPR002298">
    <property type="entry name" value="DNA_polymerase_A"/>
</dbReference>
<gene>
    <name evidence="6" type="ORF">GE115_00365</name>
</gene>
<dbReference type="Gene3D" id="3.30.70.370">
    <property type="match status" value="1"/>
</dbReference>
<dbReference type="PANTHER" id="PTHR10133">
    <property type="entry name" value="DNA POLYMERASE I"/>
    <property type="match status" value="1"/>
</dbReference>
<dbReference type="EMBL" id="WJIF01000001">
    <property type="protein sequence ID" value="MRG58335.1"/>
    <property type="molecule type" value="Genomic_DNA"/>
</dbReference>
<dbReference type="InterPro" id="IPR001098">
    <property type="entry name" value="DNA-dir_DNA_pol_A_palm_dom"/>
</dbReference>
<dbReference type="AlphaFoldDB" id="A0A6I2EYY4"/>
<dbReference type="EC" id="2.7.7.7" evidence="1"/>
<dbReference type="Gene3D" id="1.10.150.20">
    <property type="entry name" value="5' to 3' exonuclease, C-terminal subdomain"/>
    <property type="match status" value="1"/>
</dbReference>
<dbReference type="GO" id="GO:0003677">
    <property type="term" value="F:DNA binding"/>
    <property type="evidence" value="ECO:0007669"/>
    <property type="project" value="InterPro"/>
</dbReference>
<feature type="region of interest" description="Disordered" evidence="4">
    <location>
        <begin position="171"/>
        <end position="214"/>
    </location>
</feature>
<evidence type="ECO:0000313" key="6">
    <source>
        <dbReference type="EMBL" id="MRG58335.1"/>
    </source>
</evidence>
<dbReference type="Proteomes" id="UP000431080">
    <property type="component" value="Unassembled WGS sequence"/>
</dbReference>
<organism evidence="6 7">
    <name type="scientific">Agromyces agglutinans</name>
    <dbReference type="NCBI Taxonomy" id="2662258"/>
    <lineage>
        <taxon>Bacteria</taxon>
        <taxon>Bacillati</taxon>
        <taxon>Actinomycetota</taxon>
        <taxon>Actinomycetes</taxon>
        <taxon>Micrococcales</taxon>
        <taxon>Microbacteriaceae</taxon>
        <taxon>Agromyces</taxon>
    </lineage>
</organism>
<dbReference type="GO" id="GO:0006302">
    <property type="term" value="P:double-strand break repair"/>
    <property type="evidence" value="ECO:0007669"/>
    <property type="project" value="TreeGrafter"/>
</dbReference>
<dbReference type="GO" id="GO:0006261">
    <property type="term" value="P:DNA-templated DNA replication"/>
    <property type="evidence" value="ECO:0007669"/>
    <property type="project" value="InterPro"/>
</dbReference>
<dbReference type="InterPro" id="IPR043502">
    <property type="entry name" value="DNA/RNA_pol_sf"/>
</dbReference>